<dbReference type="EMBL" id="CAJFCJ010000003">
    <property type="protein sequence ID" value="CAD5113248.1"/>
    <property type="molecule type" value="Genomic_DNA"/>
</dbReference>
<dbReference type="OrthoDB" id="5972981at2759"/>
<evidence type="ECO:0000256" key="2">
    <source>
        <dbReference type="SAM" id="MobiDB-lite"/>
    </source>
</evidence>
<feature type="compositionally biased region" description="Basic and acidic residues" evidence="2">
    <location>
        <begin position="11"/>
        <end position="22"/>
    </location>
</feature>
<accession>A0A7I8VC33</accession>
<feature type="compositionally biased region" description="Low complexity" evidence="2">
    <location>
        <begin position="83"/>
        <end position="93"/>
    </location>
</feature>
<feature type="compositionally biased region" description="Basic and acidic residues" evidence="2">
    <location>
        <begin position="59"/>
        <end position="70"/>
    </location>
</feature>
<dbReference type="InterPro" id="IPR040210">
    <property type="entry name" value="Cep85/Cep85L"/>
</dbReference>
<dbReference type="PANTHER" id="PTHR31075">
    <property type="entry name" value="CENTROSOMAL PROTEIN OF 85 KDA"/>
    <property type="match status" value="1"/>
</dbReference>
<dbReference type="GO" id="GO:0005813">
    <property type="term" value="C:centrosome"/>
    <property type="evidence" value="ECO:0007669"/>
    <property type="project" value="TreeGrafter"/>
</dbReference>
<organism evidence="3 4">
    <name type="scientific">Dimorphilus gyrociliatus</name>
    <dbReference type="NCBI Taxonomy" id="2664684"/>
    <lineage>
        <taxon>Eukaryota</taxon>
        <taxon>Metazoa</taxon>
        <taxon>Spiralia</taxon>
        <taxon>Lophotrochozoa</taxon>
        <taxon>Annelida</taxon>
        <taxon>Polychaeta</taxon>
        <taxon>Polychaeta incertae sedis</taxon>
        <taxon>Dinophilidae</taxon>
        <taxon>Dimorphilus</taxon>
    </lineage>
</organism>
<dbReference type="Proteomes" id="UP000549394">
    <property type="component" value="Unassembled WGS sequence"/>
</dbReference>
<feature type="coiled-coil region" evidence="1">
    <location>
        <begin position="238"/>
        <end position="351"/>
    </location>
</feature>
<name>A0A7I8VC33_9ANNE</name>
<sequence>MMHSTSRHNTRSTERLSEEIRQPRSRSRGREGVPTAHVSPQQLRTAPPRQENSPIWQEPRVRRVDEEMRRSSSQNRLLDDGYDSSGQYSSSAGSLFRRYQERPGREDYNAQHATLDSLGEGVRRMMFNKPPRPPRMEDCANCGRPKSSEGRSSALEQLERKLGSVEYELRQHKLETNRQLMAKQHELDETIENLRLCKSNADDWRIRFEQSQKSLDETRQKEITLQRYLEHLPTSETNEQNRLELRHLRSENERLRDRVGRYQEEAGMLNQELNDKGKCLNSSKLREEMLSEELRKCQNELEKFADSNTAIKLQRELNSTLADKQQLQSDLDNAYKVHELLKKRLKMAEDKARNESVINFEKSSREEETIAALRRDLNDKDDMIGNLHMNIKELSSQRESVLKQNVVMENRIHELEALNTKEMSKLITSLLVQMTACSDEIKAIVKFCQQRALRKEPDLSLMLAARSSSPEGTLKENISIKVLEDRLQDIRALRREIDDLKDVICTQYAEEMGDNMVCNQQ</sequence>
<evidence type="ECO:0000313" key="3">
    <source>
        <dbReference type="EMBL" id="CAD5113248.1"/>
    </source>
</evidence>
<protein>
    <submittedName>
        <fullName evidence="3">DgyrCDS2427</fullName>
    </submittedName>
</protein>
<feature type="compositionally biased region" description="Polar residues" evidence="2">
    <location>
        <begin position="38"/>
        <end position="55"/>
    </location>
</feature>
<proteinExistence type="predicted"/>
<gene>
    <name evidence="3" type="ORF">DGYR_LOCUS2276</name>
</gene>
<reference evidence="3 4" key="1">
    <citation type="submission" date="2020-08" db="EMBL/GenBank/DDBJ databases">
        <authorList>
            <person name="Hejnol A."/>
        </authorList>
    </citation>
    <scope>NUCLEOTIDE SEQUENCE [LARGE SCALE GENOMIC DNA]</scope>
</reference>
<keyword evidence="1" id="KW-0175">Coiled coil</keyword>
<dbReference type="PANTHER" id="PTHR31075:SF4">
    <property type="entry name" value="CENTROSOMAL PROTEIN OF 85 KDA"/>
    <property type="match status" value="1"/>
</dbReference>
<feature type="compositionally biased region" description="Basic residues" evidence="2">
    <location>
        <begin position="1"/>
        <end position="10"/>
    </location>
</feature>
<feature type="region of interest" description="Disordered" evidence="2">
    <location>
        <begin position="1"/>
        <end position="93"/>
    </location>
</feature>
<evidence type="ECO:0000313" key="4">
    <source>
        <dbReference type="Proteomes" id="UP000549394"/>
    </source>
</evidence>
<feature type="region of interest" description="Disordered" evidence="2">
    <location>
        <begin position="128"/>
        <end position="153"/>
    </location>
</feature>
<comment type="caution">
    <text evidence="3">The sequence shown here is derived from an EMBL/GenBank/DDBJ whole genome shotgun (WGS) entry which is preliminary data.</text>
</comment>
<evidence type="ECO:0000256" key="1">
    <source>
        <dbReference type="SAM" id="Coils"/>
    </source>
</evidence>
<dbReference type="AlphaFoldDB" id="A0A7I8VC33"/>
<keyword evidence="4" id="KW-1185">Reference proteome</keyword>